<keyword evidence="4" id="KW-1185">Reference proteome</keyword>
<evidence type="ECO:0000256" key="1">
    <source>
        <dbReference type="SAM" id="Coils"/>
    </source>
</evidence>
<proteinExistence type="predicted"/>
<organism evidence="3 4">
    <name type="scientific">Mesoflavibacter zeaxanthinifaciens subsp. sabulilitoris</name>
    <dbReference type="NCBI Taxonomy" id="1520893"/>
    <lineage>
        <taxon>Bacteria</taxon>
        <taxon>Pseudomonadati</taxon>
        <taxon>Bacteroidota</taxon>
        <taxon>Flavobacteriia</taxon>
        <taxon>Flavobacteriales</taxon>
        <taxon>Flavobacteriaceae</taxon>
        <taxon>Mesoflavibacter</taxon>
    </lineage>
</organism>
<evidence type="ECO:0008006" key="5">
    <source>
        <dbReference type="Google" id="ProtNLM"/>
    </source>
</evidence>
<accession>A0A2T1N7V1</accession>
<evidence type="ECO:0000256" key="2">
    <source>
        <dbReference type="SAM" id="SignalP"/>
    </source>
</evidence>
<gene>
    <name evidence="3" type="ORF">C7H61_12115</name>
</gene>
<protein>
    <recommendedName>
        <fullName evidence="5">Outer membrane protein beta-barrel domain-containing protein</fullName>
    </recommendedName>
</protein>
<dbReference type="EMBL" id="PXOT01000025">
    <property type="protein sequence ID" value="PSG87949.1"/>
    <property type="molecule type" value="Genomic_DNA"/>
</dbReference>
<evidence type="ECO:0000313" key="3">
    <source>
        <dbReference type="EMBL" id="PSG87949.1"/>
    </source>
</evidence>
<feature type="chain" id="PRO_5015759465" description="Outer membrane protein beta-barrel domain-containing protein" evidence="2">
    <location>
        <begin position="23"/>
        <end position="355"/>
    </location>
</feature>
<name>A0A2T1N7V1_9FLAO</name>
<dbReference type="RefSeq" id="WP_106680130.1">
    <property type="nucleotide sequence ID" value="NZ_JACHWV010000004.1"/>
</dbReference>
<dbReference type="AlphaFoldDB" id="A0A2T1N7V1"/>
<reference evidence="3 4" key="1">
    <citation type="submission" date="2018-03" db="EMBL/GenBank/DDBJ databases">
        <title>Mesoflavibacter sp. HG37 and Mesoflavibacter sp. HG96 sp.nov., two marine bacteria isolated from seawater of Western Pacific Ocean.</title>
        <authorList>
            <person name="Cheng H."/>
            <person name="Wu Y.-H."/>
            <person name="Guo L.-L."/>
            <person name="Xu X.-W."/>
        </authorList>
    </citation>
    <scope>NUCLEOTIDE SEQUENCE [LARGE SCALE GENOMIC DNA]</scope>
    <source>
        <strain evidence="3 4">KCTC 42117</strain>
    </source>
</reference>
<keyword evidence="1" id="KW-0175">Coiled coil</keyword>
<sequence length="355" mass="40967">MQNIIKHLTLLISIFVVSQLQAQDTLTVAKQDVSKMIEDYKERIKKAELETLKEEVDNINDRLDREDITFEEAEKLKKEAAEKHAKNIENRYIILENKFELMERNNDLPDPDKKSTVFSINIGDGQKEIVEVKAKKSPPKYDIRTGNQLLFAMGFNNAIIDGVALDDSPYKLGGSGFVELGWLWNTRVFKESNFLRFKYGLSFQWNKFDIKDNLYFEKGTEETTLQVFPNDLKKAKFRTTNLVIPVFFEFGPSTKKEYKDRIRYFTDDHFKIGIGGYGGVNLGTQQKLVYEDEFGDRVKQKIKTSYNTNTFVYGLAAYIGYGDLSLYAKYDLSTIFKDATVDQNNISLGIRVDLD</sequence>
<comment type="caution">
    <text evidence="3">The sequence shown here is derived from an EMBL/GenBank/DDBJ whole genome shotgun (WGS) entry which is preliminary data.</text>
</comment>
<dbReference type="Proteomes" id="UP000238430">
    <property type="component" value="Unassembled WGS sequence"/>
</dbReference>
<feature type="signal peptide" evidence="2">
    <location>
        <begin position="1"/>
        <end position="22"/>
    </location>
</feature>
<feature type="coiled-coil region" evidence="1">
    <location>
        <begin position="30"/>
        <end position="105"/>
    </location>
</feature>
<dbReference type="OrthoDB" id="1466811at2"/>
<keyword evidence="2" id="KW-0732">Signal</keyword>
<evidence type="ECO:0000313" key="4">
    <source>
        <dbReference type="Proteomes" id="UP000238430"/>
    </source>
</evidence>